<dbReference type="EnsemblPlants" id="Ma09_t22350.1">
    <property type="protein sequence ID" value="Ma09_p22350.1"/>
    <property type="gene ID" value="Ma09_g22350"/>
</dbReference>
<accession>A0A804KMG4</accession>
<sequence length="51" mass="5724">MYPSDYQMPPASNGLELDASVLNNVVVSKTSGCKDSSKDRQRNKYEKMVLK</sequence>
<feature type="compositionally biased region" description="Basic and acidic residues" evidence="1">
    <location>
        <begin position="35"/>
        <end position="51"/>
    </location>
</feature>
<evidence type="ECO:0000313" key="3">
    <source>
        <dbReference type="Proteomes" id="UP000012960"/>
    </source>
</evidence>
<dbReference type="AlphaFoldDB" id="A0A804KMG4"/>
<feature type="region of interest" description="Disordered" evidence="1">
    <location>
        <begin position="30"/>
        <end position="51"/>
    </location>
</feature>
<proteinExistence type="predicted"/>
<evidence type="ECO:0000256" key="1">
    <source>
        <dbReference type="SAM" id="MobiDB-lite"/>
    </source>
</evidence>
<keyword evidence="3" id="KW-1185">Reference proteome</keyword>
<dbReference type="InParanoid" id="A0A804KMG4"/>
<dbReference type="Proteomes" id="UP000012960">
    <property type="component" value="Unplaced"/>
</dbReference>
<protein>
    <submittedName>
        <fullName evidence="2">Uncharacterized protein</fullName>
    </submittedName>
</protein>
<dbReference type="Gramene" id="Ma09_t22350.1">
    <property type="protein sequence ID" value="Ma09_p22350.1"/>
    <property type="gene ID" value="Ma09_g22350"/>
</dbReference>
<reference evidence="2" key="1">
    <citation type="submission" date="2021-05" db="UniProtKB">
        <authorList>
            <consortium name="EnsemblPlants"/>
        </authorList>
    </citation>
    <scope>IDENTIFICATION</scope>
    <source>
        <strain evidence="2">subsp. malaccensis</strain>
    </source>
</reference>
<evidence type="ECO:0000313" key="2">
    <source>
        <dbReference type="EnsemblPlants" id="Ma09_p22350.1"/>
    </source>
</evidence>
<name>A0A804KMG4_MUSAM</name>
<organism evidence="2 3">
    <name type="scientific">Musa acuminata subsp. malaccensis</name>
    <name type="common">Wild banana</name>
    <name type="synonym">Musa malaccensis</name>
    <dbReference type="NCBI Taxonomy" id="214687"/>
    <lineage>
        <taxon>Eukaryota</taxon>
        <taxon>Viridiplantae</taxon>
        <taxon>Streptophyta</taxon>
        <taxon>Embryophyta</taxon>
        <taxon>Tracheophyta</taxon>
        <taxon>Spermatophyta</taxon>
        <taxon>Magnoliopsida</taxon>
        <taxon>Liliopsida</taxon>
        <taxon>Zingiberales</taxon>
        <taxon>Musaceae</taxon>
        <taxon>Musa</taxon>
    </lineage>
</organism>